<keyword evidence="3" id="KW-1185">Reference proteome</keyword>
<evidence type="ECO:0000313" key="3">
    <source>
        <dbReference type="Proteomes" id="UP001501009"/>
    </source>
</evidence>
<dbReference type="PANTHER" id="PTHR48079">
    <property type="entry name" value="PROTEIN YEEZ"/>
    <property type="match status" value="1"/>
</dbReference>
<accession>A0ABP7IQ93</accession>
<sequence length="321" mass="33405">MDADPAPSGRWEHIHSPFLEGRIMRVFVTGASGFIGSAVVRELLDAGHGVIGLARSDASAAALTAAGAEVHRGSLEDPDSLAEGAAAADGVAHLAFIHDFSDIEAGYAADRRAIETIGAVLDGSGKPFIVASGTALLQPGTVGTEEDTPVPGSFGALRGRSEAMALALADRGVRSMSARFSPSVHDRGDHGFVPMLIATAREKGFAAYVGDGANRWAAVHRSDAARLVRLGLESATAGSRLHAVGDEGVPFRDLAAVIGRHLDVPVRSIAPEEAEAHFGWLATVAALDVPASNALTRKWLGWEPTGPGLIEDLEEGHYFES</sequence>
<dbReference type="SUPFAM" id="SSF51735">
    <property type="entry name" value="NAD(P)-binding Rossmann-fold domains"/>
    <property type="match status" value="1"/>
</dbReference>
<gene>
    <name evidence="2" type="ORF">GCM10022403_067020</name>
</gene>
<dbReference type="CDD" id="cd05262">
    <property type="entry name" value="SDR_a7"/>
    <property type="match status" value="1"/>
</dbReference>
<reference evidence="3" key="1">
    <citation type="journal article" date="2019" name="Int. J. Syst. Evol. Microbiol.">
        <title>The Global Catalogue of Microorganisms (GCM) 10K type strain sequencing project: providing services to taxonomists for standard genome sequencing and annotation.</title>
        <authorList>
            <consortium name="The Broad Institute Genomics Platform"/>
            <consortium name="The Broad Institute Genome Sequencing Center for Infectious Disease"/>
            <person name="Wu L."/>
            <person name="Ma J."/>
        </authorList>
    </citation>
    <scope>NUCLEOTIDE SEQUENCE [LARGE SCALE GENOMIC DNA]</scope>
    <source>
        <strain evidence="3">JCM 17138</strain>
    </source>
</reference>
<name>A0ABP7IQ93_9ACTN</name>
<dbReference type="InterPro" id="IPR001509">
    <property type="entry name" value="Epimerase_deHydtase"/>
</dbReference>
<dbReference type="Pfam" id="PF01370">
    <property type="entry name" value="Epimerase"/>
    <property type="match status" value="1"/>
</dbReference>
<dbReference type="InterPro" id="IPR051783">
    <property type="entry name" value="NAD(P)-dependent_oxidoreduct"/>
</dbReference>
<dbReference type="PANTHER" id="PTHR48079:SF6">
    <property type="entry name" value="NAD(P)-BINDING DOMAIN-CONTAINING PROTEIN-RELATED"/>
    <property type="match status" value="1"/>
</dbReference>
<evidence type="ECO:0000313" key="2">
    <source>
        <dbReference type="EMBL" id="GAA3824180.1"/>
    </source>
</evidence>
<evidence type="ECO:0000259" key="1">
    <source>
        <dbReference type="Pfam" id="PF01370"/>
    </source>
</evidence>
<protein>
    <submittedName>
        <fullName evidence="2">SDR family oxidoreductase</fullName>
    </submittedName>
</protein>
<dbReference type="EMBL" id="BAABDE010000025">
    <property type="protein sequence ID" value="GAA3824180.1"/>
    <property type="molecule type" value="Genomic_DNA"/>
</dbReference>
<proteinExistence type="predicted"/>
<feature type="domain" description="NAD-dependent epimerase/dehydratase" evidence="1">
    <location>
        <begin position="26"/>
        <end position="237"/>
    </location>
</feature>
<organism evidence="2 3">
    <name type="scientific">Streptomyces coacervatus</name>
    <dbReference type="NCBI Taxonomy" id="647381"/>
    <lineage>
        <taxon>Bacteria</taxon>
        <taxon>Bacillati</taxon>
        <taxon>Actinomycetota</taxon>
        <taxon>Actinomycetes</taxon>
        <taxon>Kitasatosporales</taxon>
        <taxon>Streptomycetaceae</taxon>
        <taxon>Streptomyces</taxon>
    </lineage>
</organism>
<dbReference type="Proteomes" id="UP001501009">
    <property type="component" value="Unassembled WGS sequence"/>
</dbReference>
<dbReference type="Gene3D" id="3.40.50.720">
    <property type="entry name" value="NAD(P)-binding Rossmann-like Domain"/>
    <property type="match status" value="1"/>
</dbReference>
<dbReference type="InterPro" id="IPR036291">
    <property type="entry name" value="NAD(P)-bd_dom_sf"/>
</dbReference>
<comment type="caution">
    <text evidence="2">The sequence shown here is derived from an EMBL/GenBank/DDBJ whole genome shotgun (WGS) entry which is preliminary data.</text>
</comment>